<dbReference type="RefSeq" id="WP_061332235.1">
    <property type="nucleotide sequence ID" value="NZ_LOCO01000010.1"/>
</dbReference>
<evidence type="ECO:0000256" key="1">
    <source>
        <dbReference type="SAM" id="SignalP"/>
    </source>
</evidence>
<evidence type="ECO:0000313" key="4">
    <source>
        <dbReference type="Proteomes" id="UP000070282"/>
    </source>
</evidence>
<proteinExistence type="predicted"/>
<dbReference type="Proteomes" id="UP000070282">
    <property type="component" value="Unassembled WGS sequence"/>
</dbReference>
<dbReference type="Pfam" id="PF14344">
    <property type="entry name" value="DUF4397"/>
    <property type="match status" value="3"/>
</dbReference>
<feature type="signal peptide" evidence="1">
    <location>
        <begin position="1"/>
        <end position="17"/>
    </location>
</feature>
<gene>
    <name evidence="3" type="ORF">J122_2161</name>
</gene>
<dbReference type="AlphaFoldDB" id="A0A137SAZ5"/>
<accession>A0A137SAZ5</accession>
<comment type="caution">
    <text evidence="3">The sequence shown here is derived from an EMBL/GenBank/DDBJ whole genome shotgun (WGS) entry which is preliminary data.</text>
</comment>
<feature type="domain" description="DUF4397" evidence="2">
    <location>
        <begin position="385"/>
        <end position="461"/>
    </location>
</feature>
<evidence type="ECO:0000259" key="2">
    <source>
        <dbReference type="Pfam" id="PF14344"/>
    </source>
</evidence>
<feature type="chain" id="PRO_5007480435" description="DUF4397 domain-containing protein" evidence="1">
    <location>
        <begin position="18"/>
        <end position="465"/>
    </location>
</feature>
<evidence type="ECO:0000313" key="3">
    <source>
        <dbReference type="EMBL" id="KXO09591.1"/>
    </source>
</evidence>
<feature type="domain" description="DUF4397" evidence="2">
    <location>
        <begin position="31"/>
        <end position="145"/>
    </location>
</feature>
<organism evidence="3 4">
    <name type="scientific">Marinobacter excellens LAMA 842</name>
    <dbReference type="NCBI Taxonomy" id="1306954"/>
    <lineage>
        <taxon>Bacteria</taxon>
        <taxon>Pseudomonadati</taxon>
        <taxon>Pseudomonadota</taxon>
        <taxon>Gammaproteobacteria</taxon>
        <taxon>Pseudomonadales</taxon>
        <taxon>Marinobacteraceae</taxon>
        <taxon>Marinobacter</taxon>
    </lineage>
</organism>
<sequence length="465" mass="47743">MKTIVALPVLMAGSVLLSGCFDGSSSTPRTDVRVVHAVSDAPSVNVSFNGEALVTGADFKQAATLRPNRGNYSVDVDAILPTGDQLTVIEVGSTRFEANTRYDIIATGTVGGSDIEPVVLTDDGQRDDPNSARLRVAHLSPAADSLVPAVSVYVTADGADLPAEPAFSFAFRDSVGPLELDAGTYQIRVTAEGSADVVYDSGAVELPAGSDLLIAAIDNTVYGESPVSLLVINGSETSEILDKDTGAGIRAVHNSSDAPNVDIYLNEDPDGSAAATDVAFGETVPTFARLGEYVGLETGDNRVAVTATGSLTPVLDETLALDNGSLLTILAAGSAEAGTLEALAFADDNRRIATEARLRVIHGAVEAPLVDVFLVPAADAGTNQGNAMPALDDFAYGDSSGYLGVPAGDYVVFITSADGTEVLFRSGEISLAAGGVYTAVARLAPEDTENTAGLTLLDDFVPPAT</sequence>
<dbReference type="EMBL" id="LOCO01000010">
    <property type="protein sequence ID" value="KXO09591.1"/>
    <property type="molecule type" value="Genomic_DNA"/>
</dbReference>
<feature type="domain" description="DUF4397" evidence="2">
    <location>
        <begin position="247"/>
        <end position="372"/>
    </location>
</feature>
<reference evidence="4" key="1">
    <citation type="submission" date="2015-12" db="EMBL/GenBank/DDBJ databases">
        <authorList>
            <person name="Lima A."/>
            <person name="Farahani Zayas N."/>
            <person name="Castro Da Silva M.A."/>
            <person name="Cabral A."/>
            <person name="Pessatti M.L."/>
        </authorList>
    </citation>
    <scope>NUCLEOTIDE SEQUENCE [LARGE SCALE GENOMIC DNA]</scope>
    <source>
        <strain evidence="4">LAMA 842</strain>
    </source>
</reference>
<keyword evidence="4" id="KW-1185">Reference proteome</keyword>
<name>A0A137SAZ5_9GAMM</name>
<dbReference type="PATRIC" id="fig|1306954.6.peg.441"/>
<protein>
    <recommendedName>
        <fullName evidence="2">DUF4397 domain-containing protein</fullName>
    </recommendedName>
</protein>
<dbReference type="PROSITE" id="PS51257">
    <property type="entry name" value="PROKAR_LIPOPROTEIN"/>
    <property type="match status" value="1"/>
</dbReference>
<dbReference type="InterPro" id="IPR025510">
    <property type="entry name" value="DUF4397"/>
</dbReference>
<keyword evidence="1" id="KW-0732">Signal</keyword>